<feature type="transmembrane region" description="Helical" evidence="1">
    <location>
        <begin position="154"/>
        <end position="175"/>
    </location>
</feature>
<evidence type="ECO:0000259" key="3">
    <source>
        <dbReference type="Pfam" id="PF11893"/>
    </source>
</evidence>
<dbReference type="PANTHER" id="PTHR43751">
    <property type="entry name" value="SULFATASE"/>
    <property type="match status" value="1"/>
</dbReference>
<feature type="transmembrane region" description="Helical" evidence="1">
    <location>
        <begin position="62"/>
        <end position="93"/>
    </location>
</feature>
<dbReference type="InterPro" id="IPR024588">
    <property type="entry name" value="YejM_N"/>
</dbReference>
<dbReference type="SUPFAM" id="SSF53649">
    <property type="entry name" value="Alkaline phosphatase-like"/>
    <property type="match status" value="1"/>
</dbReference>
<dbReference type="Gene3D" id="3.40.720.10">
    <property type="entry name" value="Alkaline Phosphatase, subunit A"/>
    <property type="match status" value="1"/>
</dbReference>
<gene>
    <name evidence="4" type="ORF">JBJ86_02120</name>
</gene>
<dbReference type="InterPro" id="IPR017850">
    <property type="entry name" value="Alkaline_phosphatase_core_sf"/>
</dbReference>
<name>A0AAN5PH21_LEGPN</name>
<sequence>MVMNIKTYLRKNNLTLRFVGWFFLINSFIFWLVGLGYLKSILLNASLFKNYIADYSSLSGKILILVFSVLNYFTYMMFLAFVPAIPIIIMAFFLPYKRIIWIISVVAAATSLIFLFVDSQVFSMFKFHLNKTILSFIFNSDWSVIFTFSRYELILSFFMIVFILFLESIVAWLVWKKIVLKERLKIGKTISLFWLGGALISYFILLLSIAQNNNLFAQQIPNLPLYNQLIAYTIPDKNADDILRRYSEHHFTQPLFPNYPLHYPLHPMQCKMPEKPYNIILIMVDSLRYDSLRAKYMPNTAQFAKRSWQFSQHMSAGNATQPGLFSLFYSIPSNYSTAVLEQKKSPVLIDLLLQHGFQTKIIWSGSMAPLPLDQTIYKKIANLNTNGAPIDDTGDKDRYSTKEAIQFLTDPKTNNPFFLHIFYNAPHDYCRYQSFPQLYKPAIEECVRIGMTNHVDPVPYYNRYLNAVTFIDQEISKVLGVIEKKGYLKNSIIIITSDHGQEFNDNRQNYWGHTSNFTPIQLHVPLIIHWPGELARRFNYLTSSYDIVPTILQRLFACKNPVSDYSIGYNLLIEGNRASFLLVGSYINMGIFEADRATALETSGRITITGMKAEPLDDAVPRVDVITQALDLMRKYYGK</sequence>
<dbReference type="AlphaFoldDB" id="A0AAN5PH21"/>
<reference evidence="4" key="1">
    <citation type="journal article" date="2018" name="Genome Biol.">
        <title>SKESA: strategic k-mer extension for scrupulous assemblies.</title>
        <authorList>
            <person name="Souvorov A."/>
            <person name="Agarwala R."/>
            <person name="Lipman D.J."/>
        </authorList>
    </citation>
    <scope>NUCLEOTIDE SEQUENCE</scope>
    <source>
        <strain evidence="4">AZ00058701</strain>
    </source>
</reference>
<dbReference type="InterPro" id="IPR052701">
    <property type="entry name" value="GAG_Ulvan_Degrading_Sulfatases"/>
</dbReference>
<dbReference type="InterPro" id="IPR012159">
    <property type="entry name" value="YejM-like"/>
</dbReference>
<reference evidence="4" key="2">
    <citation type="submission" date="2019-10" db="EMBL/GenBank/DDBJ databases">
        <authorList>
            <consortium name="NCBI Pathogen Detection Project"/>
        </authorList>
    </citation>
    <scope>NUCLEOTIDE SEQUENCE</scope>
    <source>
        <strain evidence="4">AZ00058701</strain>
    </source>
</reference>
<evidence type="ECO:0000256" key="1">
    <source>
        <dbReference type="SAM" id="Phobius"/>
    </source>
</evidence>
<keyword evidence="1" id="KW-0472">Membrane</keyword>
<feature type="domain" description="Sulfatase N-terminal" evidence="2">
    <location>
        <begin position="278"/>
        <end position="553"/>
    </location>
</feature>
<dbReference type="InterPro" id="IPR000917">
    <property type="entry name" value="Sulfatase_N"/>
</dbReference>
<feature type="transmembrane region" description="Helical" evidence="1">
    <location>
        <begin position="99"/>
        <end position="117"/>
    </location>
</feature>
<evidence type="ECO:0000259" key="2">
    <source>
        <dbReference type="Pfam" id="PF00884"/>
    </source>
</evidence>
<organism evidence="4 5">
    <name type="scientific">Legionella pneumophila</name>
    <dbReference type="NCBI Taxonomy" id="446"/>
    <lineage>
        <taxon>Bacteria</taxon>
        <taxon>Pseudomonadati</taxon>
        <taxon>Pseudomonadota</taxon>
        <taxon>Gammaproteobacteria</taxon>
        <taxon>Legionellales</taxon>
        <taxon>Legionellaceae</taxon>
        <taxon>Legionella</taxon>
    </lineage>
</organism>
<dbReference type="Proteomes" id="UP000866496">
    <property type="component" value="Unassembled WGS sequence"/>
</dbReference>
<accession>A0AAN5PH21</accession>
<keyword evidence="1" id="KW-1133">Transmembrane helix</keyword>
<evidence type="ECO:0000313" key="5">
    <source>
        <dbReference type="Proteomes" id="UP000866496"/>
    </source>
</evidence>
<dbReference type="Pfam" id="PF11893">
    <property type="entry name" value="DUF3413"/>
    <property type="match status" value="1"/>
</dbReference>
<dbReference type="PIRSF" id="PIRSF004950">
    <property type="entry name" value="Mmb_sulf_HI0842"/>
    <property type="match status" value="1"/>
</dbReference>
<keyword evidence="1" id="KW-0812">Transmembrane</keyword>
<feature type="transmembrane region" description="Helical" evidence="1">
    <location>
        <begin position="20"/>
        <end position="42"/>
    </location>
</feature>
<dbReference type="EMBL" id="DACWHX010000002">
    <property type="protein sequence ID" value="HAU1879050.1"/>
    <property type="molecule type" value="Genomic_DNA"/>
</dbReference>
<evidence type="ECO:0000313" key="4">
    <source>
        <dbReference type="EMBL" id="HAU1879050.1"/>
    </source>
</evidence>
<dbReference type="CDD" id="cd16148">
    <property type="entry name" value="sulfatase_like"/>
    <property type="match status" value="1"/>
</dbReference>
<comment type="caution">
    <text evidence="4">The sequence shown here is derived from an EMBL/GenBank/DDBJ whole genome shotgun (WGS) entry which is preliminary data.</text>
</comment>
<feature type="domain" description="Inner membrane protein YejM N-terminal" evidence="3">
    <location>
        <begin position="7"/>
        <end position="270"/>
    </location>
</feature>
<protein>
    <submittedName>
        <fullName evidence="4">DUF3413 domain-containing protein</fullName>
    </submittedName>
</protein>
<proteinExistence type="predicted"/>
<feature type="transmembrane region" description="Helical" evidence="1">
    <location>
        <begin position="187"/>
        <end position="210"/>
    </location>
</feature>
<dbReference type="PANTHER" id="PTHR43751:SF3">
    <property type="entry name" value="SULFATASE N-TERMINAL DOMAIN-CONTAINING PROTEIN"/>
    <property type="match status" value="1"/>
</dbReference>
<dbReference type="Pfam" id="PF00884">
    <property type="entry name" value="Sulfatase"/>
    <property type="match status" value="1"/>
</dbReference>